<feature type="non-terminal residue" evidence="2">
    <location>
        <position position="138"/>
    </location>
</feature>
<dbReference type="InterPro" id="IPR036691">
    <property type="entry name" value="Endo/exonu/phosph_ase_sf"/>
</dbReference>
<name>A0A1B6M4E8_9HEMI</name>
<protein>
    <recommendedName>
        <fullName evidence="1">Endonuclease/exonuclease/phosphatase domain-containing protein</fullName>
    </recommendedName>
</protein>
<dbReference type="PANTHER" id="PTHR33776:SF4">
    <property type="entry name" value="ENDONUCLEASE_EXONUCLEASE_PHOSPHATASE DOMAIN-CONTAINING PROTEIN"/>
    <property type="match status" value="1"/>
</dbReference>
<feature type="non-terminal residue" evidence="2">
    <location>
        <position position="1"/>
    </location>
</feature>
<gene>
    <name evidence="2" type="ORF">g.54230</name>
</gene>
<evidence type="ECO:0000259" key="1">
    <source>
        <dbReference type="Pfam" id="PF14529"/>
    </source>
</evidence>
<dbReference type="InterPro" id="IPR005135">
    <property type="entry name" value="Endo/exonuclease/phosphatase"/>
</dbReference>
<sequence length="138" mass="15117">AVELSSEVATRSTLVVVLYRSPDVPAAVFLDHLETLLIAVTQDIKNKNVVICGDLNIDGLSDQPEKTDLLCLLASHGLISHLSVPTRVTQHSATSIDYIITNYELCSDTQTEVVELGLSDHSAQFLQLPFDCKKPKEK</sequence>
<dbReference type="Pfam" id="PF14529">
    <property type="entry name" value="Exo_endo_phos_2"/>
    <property type="match status" value="1"/>
</dbReference>
<feature type="domain" description="Endonuclease/exonuclease/phosphatase" evidence="1">
    <location>
        <begin position="14"/>
        <end position="123"/>
    </location>
</feature>
<dbReference type="EMBL" id="GEBQ01009199">
    <property type="protein sequence ID" value="JAT30778.1"/>
    <property type="molecule type" value="Transcribed_RNA"/>
</dbReference>
<evidence type="ECO:0000313" key="2">
    <source>
        <dbReference type="EMBL" id="JAT30778.1"/>
    </source>
</evidence>
<dbReference type="AlphaFoldDB" id="A0A1B6M4E8"/>
<proteinExistence type="predicted"/>
<dbReference type="SUPFAM" id="SSF56219">
    <property type="entry name" value="DNase I-like"/>
    <property type="match status" value="1"/>
</dbReference>
<dbReference type="PANTHER" id="PTHR33776">
    <property type="entry name" value="ENDO/EXONUCLEASE/PHOSPHATASE DOMAIN-CONTAINING PROTEIN"/>
    <property type="match status" value="1"/>
</dbReference>
<reference evidence="2" key="1">
    <citation type="submission" date="2015-11" db="EMBL/GenBank/DDBJ databases">
        <title>De novo transcriptome assembly of four potential Pierce s Disease insect vectors from Arizona vineyards.</title>
        <authorList>
            <person name="Tassone E.E."/>
        </authorList>
    </citation>
    <scope>NUCLEOTIDE SEQUENCE</scope>
</reference>
<dbReference type="GO" id="GO:0003824">
    <property type="term" value="F:catalytic activity"/>
    <property type="evidence" value="ECO:0007669"/>
    <property type="project" value="InterPro"/>
</dbReference>
<accession>A0A1B6M4E8</accession>
<organism evidence="2">
    <name type="scientific">Graphocephala atropunctata</name>
    <dbReference type="NCBI Taxonomy" id="36148"/>
    <lineage>
        <taxon>Eukaryota</taxon>
        <taxon>Metazoa</taxon>
        <taxon>Ecdysozoa</taxon>
        <taxon>Arthropoda</taxon>
        <taxon>Hexapoda</taxon>
        <taxon>Insecta</taxon>
        <taxon>Pterygota</taxon>
        <taxon>Neoptera</taxon>
        <taxon>Paraneoptera</taxon>
        <taxon>Hemiptera</taxon>
        <taxon>Auchenorrhyncha</taxon>
        <taxon>Membracoidea</taxon>
        <taxon>Cicadellidae</taxon>
        <taxon>Cicadellinae</taxon>
        <taxon>Cicadellini</taxon>
        <taxon>Graphocephala</taxon>
    </lineage>
</organism>
<dbReference type="Gene3D" id="3.60.10.10">
    <property type="entry name" value="Endonuclease/exonuclease/phosphatase"/>
    <property type="match status" value="1"/>
</dbReference>